<feature type="transmembrane region" description="Helical" evidence="6">
    <location>
        <begin position="101"/>
        <end position="119"/>
    </location>
</feature>
<dbReference type="Pfam" id="PF04932">
    <property type="entry name" value="Wzy_C"/>
    <property type="match status" value="1"/>
</dbReference>
<evidence type="ECO:0000256" key="2">
    <source>
        <dbReference type="ARBA" id="ARBA00022692"/>
    </source>
</evidence>
<dbReference type="InterPro" id="IPR051533">
    <property type="entry name" value="WaaL-like"/>
</dbReference>
<dbReference type="GO" id="GO:0016874">
    <property type="term" value="F:ligase activity"/>
    <property type="evidence" value="ECO:0007669"/>
    <property type="project" value="UniProtKB-KW"/>
</dbReference>
<evidence type="ECO:0000256" key="4">
    <source>
        <dbReference type="ARBA" id="ARBA00023136"/>
    </source>
</evidence>
<feature type="transmembrane region" description="Helical" evidence="6">
    <location>
        <begin position="154"/>
        <end position="172"/>
    </location>
</feature>
<dbReference type="Proteomes" id="UP000198221">
    <property type="component" value="Chromosome I"/>
</dbReference>
<feature type="transmembrane region" description="Helical" evidence="6">
    <location>
        <begin position="223"/>
        <end position="250"/>
    </location>
</feature>
<feature type="region of interest" description="Disordered" evidence="5">
    <location>
        <begin position="1"/>
        <end position="31"/>
    </location>
</feature>
<evidence type="ECO:0000259" key="7">
    <source>
        <dbReference type="Pfam" id="PF04932"/>
    </source>
</evidence>
<keyword evidence="9" id="KW-1185">Reference proteome</keyword>
<feature type="transmembrane region" description="Helical" evidence="6">
    <location>
        <begin position="257"/>
        <end position="278"/>
    </location>
</feature>
<gene>
    <name evidence="8" type="ORF">GA0070613_6012</name>
</gene>
<keyword evidence="2 6" id="KW-0812">Transmembrane</keyword>
<dbReference type="AlphaFoldDB" id="A0A1C5K189"/>
<dbReference type="PANTHER" id="PTHR37422">
    <property type="entry name" value="TEICHURONIC ACID BIOSYNTHESIS PROTEIN TUAE"/>
    <property type="match status" value="1"/>
</dbReference>
<evidence type="ECO:0000256" key="6">
    <source>
        <dbReference type="SAM" id="Phobius"/>
    </source>
</evidence>
<feature type="compositionally biased region" description="Polar residues" evidence="5">
    <location>
        <begin position="434"/>
        <end position="447"/>
    </location>
</feature>
<dbReference type="PANTHER" id="PTHR37422:SF13">
    <property type="entry name" value="LIPOPOLYSACCHARIDE BIOSYNTHESIS PROTEIN PA4999-RELATED"/>
    <property type="match status" value="1"/>
</dbReference>
<dbReference type="InterPro" id="IPR007016">
    <property type="entry name" value="O-antigen_ligase-rel_domated"/>
</dbReference>
<feature type="compositionally biased region" description="Polar residues" evidence="5">
    <location>
        <begin position="9"/>
        <end position="20"/>
    </location>
</feature>
<name>A0A1C5K189_9ACTN</name>
<keyword evidence="8" id="KW-0436">Ligase</keyword>
<feature type="transmembrane region" description="Helical" evidence="6">
    <location>
        <begin position="339"/>
        <end position="363"/>
    </location>
</feature>
<evidence type="ECO:0000256" key="1">
    <source>
        <dbReference type="ARBA" id="ARBA00004141"/>
    </source>
</evidence>
<keyword evidence="3 6" id="KW-1133">Transmembrane helix</keyword>
<feature type="transmembrane region" description="Helical" evidence="6">
    <location>
        <begin position="131"/>
        <end position="148"/>
    </location>
</feature>
<feature type="region of interest" description="Disordered" evidence="5">
    <location>
        <begin position="417"/>
        <end position="447"/>
    </location>
</feature>
<dbReference type="EMBL" id="LT607754">
    <property type="protein sequence ID" value="SCG76508.1"/>
    <property type="molecule type" value="Genomic_DNA"/>
</dbReference>
<feature type="domain" description="O-antigen ligase-related" evidence="7">
    <location>
        <begin position="226"/>
        <end position="355"/>
    </location>
</feature>
<sequence>MQPVIDLPATTSGRKQSTPQRPGAAALQGTAGSTSERTFSWTLIAAVFVLALAGRFSLDRLGLSIQGVSDPRMAGCVFLVVAVLVWQAGRAARGEVQPMPGVALLFSALIGFQLLSALWSPTGARLERVSWDLVVLWVLVIATAVFAAGDPRRAARVLLVLLLATAILYAAKGFLEGPQGQGRYSAFGSGPNVFARVIATGIIANVTLAVVHRRKLLLLPLPILAPAAVLSGSRGALVSLVGAAVVFFLLFVRRRRLLYLTSTVIVGAVLSWTAWTLFGSDIATLVSRRYSLSGLQQTGFSDRPMLLSFAWSMFAEHPLSGGGLDGFFATYGIDYPHNYFLQLAAESGIAAVCLLVLIAVSWWRGGRPWSTTPKEQVGCAVVAIYVAFASSFSGDYYDTRFLWIFAVAAVIRPRQARPDPGNGLRSGRPAGSGYRSTTPVQSRGNVP</sequence>
<comment type="subcellular location">
    <subcellularLocation>
        <location evidence="1">Membrane</location>
        <topology evidence="1">Multi-pass membrane protein</topology>
    </subcellularLocation>
</comment>
<accession>A0A1C5K189</accession>
<feature type="transmembrane region" description="Helical" evidence="6">
    <location>
        <begin position="70"/>
        <end position="89"/>
    </location>
</feature>
<feature type="transmembrane region" description="Helical" evidence="6">
    <location>
        <begin position="39"/>
        <end position="58"/>
    </location>
</feature>
<reference evidence="9" key="1">
    <citation type="submission" date="2016-06" db="EMBL/GenBank/DDBJ databases">
        <authorList>
            <person name="Varghese N."/>
            <person name="Submissions Spin"/>
        </authorList>
    </citation>
    <scope>NUCLEOTIDE SEQUENCE [LARGE SCALE GENOMIC DNA]</scope>
    <source>
        <strain evidence="9">DSM 43819</strain>
    </source>
</reference>
<keyword evidence="4 6" id="KW-0472">Membrane</keyword>
<evidence type="ECO:0000313" key="9">
    <source>
        <dbReference type="Proteomes" id="UP000198221"/>
    </source>
</evidence>
<evidence type="ECO:0000313" key="8">
    <source>
        <dbReference type="EMBL" id="SCG76508.1"/>
    </source>
</evidence>
<organism evidence="8 9">
    <name type="scientific">Micromonospora inositola</name>
    <dbReference type="NCBI Taxonomy" id="47865"/>
    <lineage>
        <taxon>Bacteria</taxon>
        <taxon>Bacillati</taxon>
        <taxon>Actinomycetota</taxon>
        <taxon>Actinomycetes</taxon>
        <taxon>Micromonosporales</taxon>
        <taxon>Micromonosporaceae</taxon>
        <taxon>Micromonospora</taxon>
    </lineage>
</organism>
<proteinExistence type="predicted"/>
<dbReference type="GO" id="GO:0016020">
    <property type="term" value="C:membrane"/>
    <property type="evidence" value="ECO:0007669"/>
    <property type="project" value="UniProtKB-SubCell"/>
</dbReference>
<evidence type="ECO:0000256" key="3">
    <source>
        <dbReference type="ARBA" id="ARBA00022989"/>
    </source>
</evidence>
<evidence type="ECO:0000256" key="5">
    <source>
        <dbReference type="SAM" id="MobiDB-lite"/>
    </source>
</evidence>
<protein>
    <submittedName>
        <fullName evidence="8">O-antigen ligase</fullName>
    </submittedName>
</protein>
<feature type="transmembrane region" description="Helical" evidence="6">
    <location>
        <begin position="193"/>
        <end position="211"/>
    </location>
</feature>